<accession>A0ABV6Z3I2</accession>
<feature type="domain" description="Sodium/calcium exchanger membrane region" evidence="6">
    <location>
        <begin position="5"/>
        <end position="141"/>
    </location>
</feature>
<keyword evidence="4 5" id="KW-0472">Membrane</keyword>
<feature type="transmembrane region" description="Helical" evidence="5">
    <location>
        <begin position="294"/>
        <end position="313"/>
    </location>
</feature>
<feature type="transmembrane region" description="Helical" evidence="5">
    <location>
        <begin position="107"/>
        <end position="124"/>
    </location>
</feature>
<feature type="transmembrane region" description="Helical" evidence="5">
    <location>
        <begin position="265"/>
        <end position="282"/>
    </location>
</feature>
<dbReference type="EMBL" id="JBHPBY010000386">
    <property type="protein sequence ID" value="MFC1852901.1"/>
    <property type="molecule type" value="Genomic_DNA"/>
</dbReference>
<dbReference type="Pfam" id="PF01699">
    <property type="entry name" value="Na_Ca_ex"/>
    <property type="match status" value="2"/>
</dbReference>
<dbReference type="InterPro" id="IPR044880">
    <property type="entry name" value="NCX_ion-bd_dom_sf"/>
</dbReference>
<keyword evidence="3 5" id="KW-1133">Transmembrane helix</keyword>
<organism evidence="7 8">
    <name type="scientific">candidate division CSSED10-310 bacterium</name>
    <dbReference type="NCBI Taxonomy" id="2855610"/>
    <lineage>
        <taxon>Bacteria</taxon>
        <taxon>Bacteria division CSSED10-310</taxon>
    </lineage>
</organism>
<dbReference type="Proteomes" id="UP001594351">
    <property type="component" value="Unassembled WGS sequence"/>
</dbReference>
<evidence type="ECO:0000313" key="7">
    <source>
        <dbReference type="EMBL" id="MFC1852901.1"/>
    </source>
</evidence>
<evidence type="ECO:0000256" key="2">
    <source>
        <dbReference type="ARBA" id="ARBA00022692"/>
    </source>
</evidence>
<proteinExistence type="predicted"/>
<feature type="transmembrane region" description="Helical" evidence="5">
    <location>
        <begin position="237"/>
        <end position="259"/>
    </location>
</feature>
<feature type="transmembrane region" description="Helical" evidence="5">
    <location>
        <begin position="130"/>
        <end position="147"/>
    </location>
</feature>
<evidence type="ECO:0000259" key="6">
    <source>
        <dbReference type="Pfam" id="PF01699"/>
    </source>
</evidence>
<feature type="transmembrane region" description="Helical" evidence="5">
    <location>
        <begin position="168"/>
        <end position="189"/>
    </location>
</feature>
<feature type="domain" description="Sodium/calcium exchanger membrane region" evidence="6">
    <location>
        <begin position="168"/>
        <end position="308"/>
    </location>
</feature>
<dbReference type="PANTHER" id="PTHR10846">
    <property type="entry name" value="SODIUM/POTASSIUM/CALCIUM EXCHANGER"/>
    <property type="match status" value="1"/>
</dbReference>
<feature type="transmembrane region" description="Helical" evidence="5">
    <location>
        <begin position="73"/>
        <end position="95"/>
    </location>
</feature>
<reference evidence="7 8" key="1">
    <citation type="submission" date="2024-09" db="EMBL/GenBank/DDBJ databases">
        <title>Laminarin stimulates single cell rates of sulfate reduction while oxygen inhibits transcriptomic activity in coastal marine sediment.</title>
        <authorList>
            <person name="Lindsay M."/>
            <person name="Orcutt B."/>
            <person name="Emerson D."/>
            <person name="Stepanauskas R."/>
            <person name="D'Angelo T."/>
        </authorList>
    </citation>
    <scope>NUCLEOTIDE SEQUENCE [LARGE SCALE GENOMIC DNA]</scope>
    <source>
        <strain evidence="7">SAG AM-311-K15</strain>
    </source>
</reference>
<evidence type="ECO:0000256" key="1">
    <source>
        <dbReference type="ARBA" id="ARBA00004141"/>
    </source>
</evidence>
<dbReference type="InterPro" id="IPR004481">
    <property type="entry name" value="K/Na/Ca-exchanger"/>
</dbReference>
<keyword evidence="8" id="KW-1185">Reference proteome</keyword>
<feature type="transmembrane region" description="Helical" evidence="5">
    <location>
        <begin position="39"/>
        <end position="61"/>
    </location>
</feature>
<evidence type="ECO:0000256" key="3">
    <source>
        <dbReference type="ARBA" id="ARBA00022989"/>
    </source>
</evidence>
<dbReference type="Gene3D" id="1.20.1420.30">
    <property type="entry name" value="NCX, central ion-binding region"/>
    <property type="match status" value="1"/>
</dbReference>
<sequence>MFMDFWLVIFGFIFLIGGAELCVRGASSIAERLGISKSLIGLTIVALGTSLPEMIVSYVASIEGEPSIAVGNVIGSNIANITLILGSAALMSPLLTDKGILRKEIPFMVLSALAILVFSLNSIISRLEGLLLLTMFAVFIGSTIMRYKQETAQEDHSKGPKNHMALNLFITLCGFVLLVFGGKWVVLGGKNLARGFGVSEWLIGLTIVALGTSLPELATSMVAAFKGELEISVGNVIGSNLFNSLCVLGGATAICPAGVSHGEIYRDILLMVILSILIYPIARSGMQISRREGAFLLSAYLLFMISLIMSPQWSVF</sequence>
<gene>
    <name evidence="7" type="ORF">ACFL27_22100</name>
</gene>
<dbReference type="NCBIfam" id="TIGR00367">
    <property type="entry name" value="calcium/sodium antiporter"/>
    <property type="match status" value="1"/>
</dbReference>
<dbReference type="PANTHER" id="PTHR10846:SF8">
    <property type="entry name" value="INNER MEMBRANE PROTEIN YRBG"/>
    <property type="match status" value="1"/>
</dbReference>
<evidence type="ECO:0000256" key="5">
    <source>
        <dbReference type="SAM" id="Phobius"/>
    </source>
</evidence>
<name>A0ABV6Z3I2_UNCC1</name>
<dbReference type="Gene3D" id="6.10.280.80">
    <property type="entry name" value="NCX, peripheral helical region"/>
    <property type="match status" value="1"/>
</dbReference>
<comment type="subcellular location">
    <subcellularLocation>
        <location evidence="1">Membrane</location>
        <topology evidence="1">Multi-pass membrane protein</topology>
    </subcellularLocation>
</comment>
<feature type="transmembrane region" description="Helical" evidence="5">
    <location>
        <begin position="6"/>
        <end position="27"/>
    </location>
</feature>
<feature type="transmembrane region" description="Helical" evidence="5">
    <location>
        <begin position="201"/>
        <end position="225"/>
    </location>
</feature>
<keyword evidence="2 5" id="KW-0812">Transmembrane</keyword>
<protein>
    <submittedName>
        <fullName evidence="7">Calcium/sodium antiporter</fullName>
    </submittedName>
</protein>
<dbReference type="InterPro" id="IPR004837">
    <property type="entry name" value="NaCa_Exmemb"/>
</dbReference>
<evidence type="ECO:0000256" key="4">
    <source>
        <dbReference type="ARBA" id="ARBA00023136"/>
    </source>
</evidence>
<evidence type="ECO:0000313" key="8">
    <source>
        <dbReference type="Proteomes" id="UP001594351"/>
    </source>
</evidence>
<comment type="caution">
    <text evidence="7">The sequence shown here is derived from an EMBL/GenBank/DDBJ whole genome shotgun (WGS) entry which is preliminary data.</text>
</comment>